<dbReference type="InParanoid" id="A0A804MCF5"/>
<reference evidence="2" key="3">
    <citation type="submission" date="2021-05" db="UniProtKB">
        <authorList>
            <consortium name="EnsemblPlants"/>
        </authorList>
    </citation>
    <scope>IDENTIFICATION</scope>
    <source>
        <strain evidence="2">cv. B73</strain>
    </source>
</reference>
<dbReference type="Gramene" id="Zm00001eb075110_T001">
    <property type="protein sequence ID" value="Zm00001eb075110_P001"/>
    <property type="gene ID" value="Zm00001eb075110"/>
</dbReference>
<dbReference type="EnsemblPlants" id="Zm00001eb075110_T001">
    <property type="protein sequence ID" value="Zm00001eb075110_P001"/>
    <property type="gene ID" value="Zm00001eb075110"/>
</dbReference>
<proteinExistence type="predicted"/>
<reference evidence="3" key="1">
    <citation type="submission" date="2015-12" db="EMBL/GenBank/DDBJ databases">
        <title>Update maize B73 reference genome by single molecule sequencing technologies.</title>
        <authorList>
            <consortium name="Maize Genome Sequencing Project"/>
            <person name="Ware D."/>
        </authorList>
    </citation>
    <scope>NUCLEOTIDE SEQUENCE [LARGE SCALE GENOMIC DNA]</scope>
    <source>
        <strain evidence="3">cv. B73</strain>
    </source>
</reference>
<dbReference type="Proteomes" id="UP000007305">
    <property type="component" value="Chromosome 2"/>
</dbReference>
<name>A0A804MCF5_MAIZE</name>
<organism evidence="2 3">
    <name type="scientific">Zea mays</name>
    <name type="common">Maize</name>
    <dbReference type="NCBI Taxonomy" id="4577"/>
    <lineage>
        <taxon>Eukaryota</taxon>
        <taxon>Viridiplantae</taxon>
        <taxon>Streptophyta</taxon>
        <taxon>Embryophyta</taxon>
        <taxon>Tracheophyta</taxon>
        <taxon>Spermatophyta</taxon>
        <taxon>Magnoliopsida</taxon>
        <taxon>Liliopsida</taxon>
        <taxon>Poales</taxon>
        <taxon>Poaceae</taxon>
        <taxon>PACMAD clade</taxon>
        <taxon>Panicoideae</taxon>
        <taxon>Andropogonodae</taxon>
        <taxon>Andropogoneae</taxon>
        <taxon>Tripsacinae</taxon>
        <taxon>Zea</taxon>
    </lineage>
</organism>
<accession>A0A804MCF5</accession>
<sequence>MAREASRRGAGAGVGKGGRCRRNGSAVPGPARAPSPMARGVTAGGGHRGPKVAGAMATARRRAPAALQTGLPTATAAAVVEEAGVADLNSASVAYLAVLAGEPVAGRLGLEEATAAGARAVVGSAAAGGSGHREAADVAATEEGRLASGSIVYTGCGIMA</sequence>
<keyword evidence="3" id="KW-1185">Reference proteome</keyword>
<reference evidence="2" key="2">
    <citation type="submission" date="2019-07" db="EMBL/GenBank/DDBJ databases">
        <authorList>
            <person name="Seetharam A."/>
            <person name="Woodhouse M."/>
            <person name="Cannon E."/>
        </authorList>
    </citation>
    <scope>NUCLEOTIDE SEQUENCE [LARGE SCALE GENOMIC DNA]</scope>
    <source>
        <strain evidence="2">cv. B73</strain>
    </source>
</reference>
<evidence type="ECO:0000256" key="1">
    <source>
        <dbReference type="SAM" id="MobiDB-lite"/>
    </source>
</evidence>
<dbReference type="AlphaFoldDB" id="A0A804MCF5"/>
<evidence type="ECO:0000313" key="2">
    <source>
        <dbReference type="EnsemblPlants" id="Zm00001eb075110_P001"/>
    </source>
</evidence>
<feature type="region of interest" description="Disordered" evidence="1">
    <location>
        <begin position="1"/>
        <end position="66"/>
    </location>
</feature>
<protein>
    <submittedName>
        <fullName evidence="2">Uncharacterized protein</fullName>
    </submittedName>
</protein>
<evidence type="ECO:0000313" key="3">
    <source>
        <dbReference type="Proteomes" id="UP000007305"/>
    </source>
</evidence>